<evidence type="ECO:0000256" key="1">
    <source>
        <dbReference type="SAM" id="Phobius"/>
    </source>
</evidence>
<feature type="transmembrane region" description="Helical" evidence="1">
    <location>
        <begin position="266"/>
        <end position="288"/>
    </location>
</feature>
<organism evidence="2 3">
    <name type="scientific">Falsochrobactrum shanghaiense</name>
    <dbReference type="NCBI Taxonomy" id="2201899"/>
    <lineage>
        <taxon>Bacteria</taxon>
        <taxon>Pseudomonadati</taxon>
        <taxon>Pseudomonadota</taxon>
        <taxon>Alphaproteobacteria</taxon>
        <taxon>Hyphomicrobiales</taxon>
        <taxon>Brucellaceae</taxon>
        <taxon>Falsochrobactrum</taxon>
    </lineage>
</organism>
<dbReference type="GO" id="GO:0051301">
    <property type="term" value="P:cell division"/>
    <property type="evidence" value="ECO:0007669"/>
    <property type="project" value="InterPro"/>
</dbReference>
<keyword evidence="1" id="KW-0812">Transmembrane</keyword>
<keyword evidence="3" id="KW-1185">Reference proteome</keyword>
<evidence type="ECO:0000313" key="3">
    <source>
        <dbReference type="Proteomes" id="UP000245865"/>
    </source>
</evidence>
<feature type="transmembrane region" description="Helical" evidence="1">
    <location>
        <begin position="313"/>
        <end position="336"/>
    </location>
</feature>
<dbReference type="Proteomes" id="UP000245865">
    <property type="component" value="Unassembled WGS sequence"/>
</dbReference>
<dbReference type="PANTHER" id="PTHR47755">
    <property type="entry name" value="CELL DIVISION PROTEIN FTSX"/>
    <property type="match status" value="1"/>
</dbReference>
<comment type="caution">
    <text evidence="2">The sequence shown here is derived from an EMBL/GenBank/DDBJ whole genome shotgun (WGS) entry which is preliminary data.</text>
</comment>
<dbReference type="EMBL" id="QGDB01000001">
    <property type="protein sequence ID" value="PWL19660.1"/>
    <property type="molecule type" value="Genomic_DNA"/>
</dbReference>
<proteinExistence type="predicted"/>
<dbReference type="AlphaFoldDB" id="A0A316JWZ5"/>
<name>A0A316JWZ5_9HYPH</name>
<protein>
    <submittedName>
        <fullName evidence="2">ABC transporter permease</fullName>
    </submittedName>
</protein>
<dbReference type="OrthoDB" id="9814843at2"/>
<evidence type="ECO:0000313" key="2">
    <source>
        <dbReference type="EMBL" id="PWL19660.1"/>
    </source>
</evidence>
<reference evidence="2 3" key="1">
    <citation type="submission" date="2018-05" db="EMBL/GenBank/DDBJ databases">
        <title>Comparative genomic sequence analysis between strain HN4 and CCM 8460T (Falsochrobactrum ovis) will provide more evidence to prove that HN4 is a new species of Falsochrobactrum.</title>
        <authorList>
            <person name="Lyu W."/>
            <person name="Sun L."/>
            <person name="Yao L."/>
        </authorList>
    </citation>
    <scope>NUCLEOTIDE SEQUENCE [LARGE SCALE GENOMIC DNA]</scope>
    <source>
        <strain evidence="2 3">HN4</strain>
    </source>
</reference>
<keyword evidence="1" id="KW-1133">Transmembrane helix</keyword>
<dbReference type="InterPro" id="IPR004513">
    <property type="entry name" value="FtsX"/>
</dbReference>
<dbReference type="GO" id="GO:0016020">
    <property type="term" value="C:membrane"/>
    <property type="evidence" value="ECO:0007669"/>
    <property type="project" value="InterPro"/>
</dbReference>
<accession>A0A316JWZ5</accession>
<dbReference type="PANTHER" id="PTHR47755:SF1">
    <property type="entry name" value="CELL DIVISION PROTEIN FTSX"/>
    <property type="match status" value="1"/>
</dbReference>
<dbReference type="GO" id="GO:0032153">
    <property type="term" value="C:cell division site"/>
    <property type="evidence" value="ECO:0007669"/>
    <property type="project" value="TreeGrafter"/>
</dbReference>
<gene>
    <name evidence="2" type="ORF">DKP76_03730</name>
</gene>
<sequence length="351" mass="38049">MGGSTSMIEAPNQRRSALRKFKDDLHERLDDLKDMLMVRIGKRRKRQGPSPIVPDGSVTGTALVMVIAIMTFLACLTLGGVTLVRASAAAWQSQIAREATIQIRPVDGLDMEKALQDASTIARGFAGVKSLNIIDKDATARLLEPWLGSGLDIDELPVPRLVVVTIDETAPPDFETMRAEITRALPSASFDDHRTWVDRLVSMANTTVLVGTTVLSLVVAATILTVIFATRGAMSGNSHIIEVLHLIGAEPKFVAREFEWHFFRTALKGALFGGVAAIFVFLVFSWWASRHMATPEGDQAAAMFGSFAMGRDGYIGAGVIIILVSVLTMLTSRLTVVRQLATMDSSGVRPE</sequence>
<keyword evidence="1" id="KW-0472">Membrane</keyword>
<feature type="transmembrane region" description="Helical" evidence="1">
    <location>
        <begin position="52"/>
        <end position="79"/>
    </location>
</feature>
<feature type="transmembrane region" description="Helical" evidence="1">
    <location>
        <begin position="208"/>
        <end position="229"/>
    </location>
</feature>